<evidence type="ECO:0000256" key="1">
    <source>
        <dbReference type="SAM" id="MobiDB-lite"/>
    </source>
</evidence>
<dbReference type="AlphaFoldDB" id="A0A3L6D8P1"/>
<feature type="compositionally biased region" description="Polar residues" evidence="1">
    <location>
        <begin position="34"/>
        <end position="48"/>
    </location>
</feature>
<organism evidence="2 3">
    <name type="scientific">Zea mays</name>
    <name type="common">Maize</name>
    <dbReference type="NCBI Taxonomy" id="4577"/>
    <lineage>
        <taxon>Eukaryota</taxon>
        <taxon>Viridiplantae</taxon>
        <taxon>Streptophyta</taxon>
        <taxon>Embryophyta</taxon>
        <taxon>Tracheophyta</taxon>
        <taxon>Spermatophyta</taxon>
        <taxon>Magnoliopsida</taxon>
        <taxon>Liliopsida</taxon>
        <taxon>Poales</taxon>
        <taxon>Poaceae</taxon>
        <taxon>PACMAD clade</taxon>
        <taxon>Panicoideae</taxon>
        <taxon>Andropogonodae</taxon>
        <taxon>Andropogoneae</taxon>
        <taxon>Tripsacinae</taxon>
        <taxon>Zea</taxon>
    </lineage>
</organism>
<feature type="compositionally biased region" description="Basic and acidic residues" evidence="1">
    <location>
        <begin position="20"/>
        <end position="29"/>
    </location>
</feature>
<gene>
    <name evidence="2" type="primary">UBP1A_1</name>
    <name evidence="2" type="ORF">Zm00014a_034805</name>
</gene>
<feature type="region of interest" description="Disordered" evidence="1">
    <location>
        <begin position="17"/>
        <end position="60"/>
    </location>
</feature>
<evidence type="ECO:0000313" key="3">
    <source>
        <dbReference type="Proteomes" id="UP000251960"/>
    </source>
</evidence>
<evidence type="ECO:0000313" key="2">
    <source>
        <dbReference type="EMBL" id="PWZ04944.1"/>
    </source>
</evidence>
<dbReference type="EMBL" id="NCVQ01000010">
    <property type="protein sequence ID" value="PWZ04944.1"/>
    <property type="molecule type" value="Genomic_DNA"/>
</dbReference>
<reference evidence="2 3" key="1">
    <citation type="journal article" date="2018" name="Nat. Genet.">
        <title>Extensive intraspecific gene order and gene structural variations between Mo17 and other maize genomes.</title>
        <authorList>
            <person name="Sun S."/>
            <person name="Zhou Y."/>
            <person name="Chen J."/>
            <person name="Shi J."/>
            <person name="Zhao H."/>
            <person name="Zhao H."/>
            <person name="Song W."/>
            <person name="Zhang M."/>
            <person name="Cui Y."/>
            <person name="Dong X."/>
            <person name="Liu H."/>
            <person name="Ma X."/>
            <person name="Jiao Y."/>
            <person name="Wang B."/>
            <person name="Wei X."/>
            <person name="Stein J.C."/>
            <person name="Glaubitz J.C."/>
            <person name="Lu F."/>
            <person name="Yu G."/>
            <person name="Liang C."/>
            <person name="Fengler K."/>
            <person name="Li B."/>
            <person name="Rafalski A."/>
            <person name="Schnable P.S."/>
            <person name="Ware D.H."/>
            <person name="Buckler E.S."/>
            <person name="Lai J."/>
        </authorList>
    </citation>
    <scope>NUCLEOTIDE SEQUENCE [LARGE SCALE GENOMIC DNA]</scope>
    <source>
        <strain evidence="3">cv. Missouri 17</strain>
        <tissue evidence="2">Seedling</tissue>
    </source>
</reference>
<comment type="caution">
    <text evidence="2">The sequence shown here is derived from an EMBL/GenBank/DDBJ whole genome shotgun (WGS) entry which is preliminary data.</text>
</comment>
<name>A0A3L6D8P1_MAIZE</name>
<dbReference type="Proteomes" id="UP000251960">
    <property type="component" value="Chromosome 9"/>
</dbReference>
<sequence length="107" mass="11794">MTGKWLGSRQIRCNWATKTNSKEKPETDNHNAVVLTNGSSTNSATDASQDARSKENLENNPDCTTVYVGNLGHEVEPNYCITMFIVPICSSSPWSTLSLCIRGQRTN</sequence>
<accession>A0A3L6D8P1</accession>
<protein>
    <submittedName>
        <fullName evidence="2">Oligouridylate-binding protein 1A</fullName>
    </submittedName>
</protein>
<proteinExistence type="predicted"/>